<sequence>MQNWKDLYLEHAELISDGIAAINWVDLWHNQVNFLTEEHPFATPAVFLSYRTLTTDDVGQKVQNVKAQVDVYLYYETFADTYKDAVNQESALEFIDLMDEIYKLLHGSKGENYSSMRRLGFAPMDTGNAGNLYRISYECILMDYSAIKQYTDHELEEIDVEHSDDPYEIEV</sequence>
<reference evidence="1" key="1">
    <citation type="submission" date="2021-04" db="EMBL/GenBank/DDBJ databases">
        <authorList>
            <person name="Pira H."/>
            <person name="Risdian C."/>
            <person name="Wink J."/>
        </authorList>
    </citation>
    <scope>NUCLEOTIDE SEQUENCE</scope>
    <source>
        <strain evidence="1">WHY3</strain>
    </source>
</reference>
<dbReference type="AlphaFoldDB" id="A0A9X1F771"/>
<name>A0A9X1F771_9FLAO</name>
<comment type="caution">
    <text evidence="1">The sequence shown here is derived from an EMBL/GenBank/DDBJ whole genome shotgun (WGS) entry which is preliminary data.</text>
</comment>
<protein>
    <submittedName>
        <fullName evidence="1">Uncharacterized protein</fullName>
    </submittedName>
</protein>
<organism evidence="1 2">
    <name type="scientific">Winogradskyella luteola</name>
    <dbReference type="NCBI Taxonomy" id="2828330"/>
    <lineage>
        <taxon>Bacteria</taxon>
        <taxon>Pseudomonadati</taxon>
        <taxon>Bacteroidota</taxon>
        <taxon>Flavobacteriia</taxon>
        <taxon>Flavobacteriales</taxon>
        <taxon>Flavobacteriaceae</taxon>
        <taxon>Winogradskyella</taxon>
    </lineage>
</organism>
<keyword evidence="2" id="KW-1185">Reference proteome</keyword>
<evidence type="ECO:0000313" key="1">
    <source>
        <dbReference type="EMBL" id="MBV7268386.1"/>
    </source>
</evidence>
<accession>A0A9X1F771</accession>
<evidence type="ECO:0000313" key="2">
    <source>
        <dbReference type="Proteomes" id="UP001138894"/>
    </source>
</evidence>
<dbReference type="EMBL" id="JAGSPD010000003">
    <property type="protein sequence ID" value="MBV7268386.1"/>
    <property type="molecule type" value="Genomic_DNA"/>
</dbReference>
<gene>
    <name evidence="1" type="ORF">KCG49_04155</name>
</gene>
<proteinExistence type="predicted"/>
<dbReference type="Proteomes" id="UP001138894">
    <property type="component" value="Unassembled WGS sequence"/>
</dbReference>
<dbReference type="RefSeq" id="WP_218544941.1">
    <property type="nucleotide sequence ID" value="NZ_JAGSPD010000003.1"/>
</dbReference>